<evidence type="ECO:0000256" key="4">
    <source>
        <dbReference type="ARBA" id="ARBA00011987"/>
    </source>
</evidence>
<feature type="domain" description="Riboflavin kinase" evidence="17">
    <location>
        <begin position="8"/>
        <end position="122"/>
    </location>
</feature>
<dbReference type="PANTHER" id="PTHR40706">
    <property type="entry name" value="RIBOFLAVIN KINASE"/>
    <property type="match status" value="1"/>
</dbReference>
<keyword evidence="6" id="KW-0285">Flavoprotein</keyword>
<evidence type="ECO:0000256" key="3">
    <source>
        <dbReference type="ARBA" id="ARBA00006428"/>
    </source>
</evidence>
<dbReference type="EC" id="2.7.1.161" evidence="4"/>
<keyword evidence="8" id="KW-0808">Transferase</keyword>
<evidence type="ECO:0000313" key="18">
    <source>
        <dbReference type="EMBL" id="MFC5864244.1"/>
    </source>
</evidence>
<sequence length="131" mass="14594">MAILRGVVVSGMGNFSYWIEKLRDHYEAKTGMHLFPGTLNVQLDQPYTLPGDVIRLEGAEYGGTVSINIVPCRINGLPSFLLRTDANEQGRGHHPRTIIEIATDVKLRDHFHLTDGSLVEIDLPDDPTQDD</sequence>
<keyword evidence="10" id="KW-0547">Nucleotide-binding</keyword>
<dbReference type="InterPro" id="IPR023602">
    <property type="entry name" value="Riboflavin_kinase_CTP-dep"/>
</dbReference>
<organism evidence="18 19">
    <name type="scientific">Acidicapsa dinghuensis</name>
    <dbReference type="NCBI Taxonomy" id="2218256"/>
    <lineage>
        <taxon>Bacteria</taxon>
        <taxon>Pseudomonadati</taxon>
        <taxon>Acidobacteriota</taxon>
        <taxon>Terriglobia</taxon>
        <taxon>Terriglobales</taxon>
        <taxon>Acidobacteriaceae</taxon>
        <taxon>Acidicapsa</taxon>
    </lineage>
</organism>
<evidence type="ECO:0000256" key="10">
    <source>
        <dbReference type="ARBA" id="ARBA00022741"/>
    </source>
</evidence>
<evidence type="ECO:0000256" key="8">
    <source>
        <dbReference type="ARBA" id="ARBA00022679"/>
    </source>
</evidence>
<dbReference type="EMBL" id="JBHSPH010000009">
    <property type="protein sequence ID" value="MFC5864244.1"/>
    <property type="molecule type" value="Genomic_DNA"/>
</dbReference>
<dbReference type="InterPro" id="IPR039063">
    <property type="entry name" value="RibK_CTP-dep"/>
</dbReference>
<comment type="catalytic activity">
    <reaction evidence="16">
        <text>riboflavin + CTP = CDP + FMN + H(+)</text>
        <dbReference type="Rhea" id="RHEA:25021"/>
        <dbReference type="ChEBI" id="CHEBI:15378"/>
        <dbReference type="ChEBI" id="CHEBI:37563"/>
        <dbReference type="ChEBI" id="CHEBI:57986"/>
        <dbReference type="ChEBI" id="CHEBI:58069"/>
        <dbReference type="ChEBI" id="CHEBI:58210"/>
        <dbReference type="EC" id="2.7.1.161"/>
    </reaction>
</comment>
<evidence type="ECO:0000256" key="1">
    <source>
        <dbReference type="ARBA" id="ARBA00001946"/>
    </source>
</evidence>
<dbReference type="InterPro" id="IPR023465">
    <property type="entry name" value="Riboflavin_kinase_dom_sf"/>
</dbReference>
<evidence type="ECO:0000256" key="14">
    <source>
        <dbReference type="ARBA" id="ARBA00030544"/>
    </source>
</evidence>
<reference evidence="19" key="1">
    <citation type="journal article" date="2019" name="Int. J. Syst. Evol. Microbiol.">
        <title>The Global Catalogue of Microorganisms (GCM) 10K type strain sequencing project: providing services to taxonomists for standard genome sequencing and annotation.</title>
        <authorList>
            <consortium name="The Broad Institute Genomics Platform"/>
            <consortium name="The Broad Institute Genome Sequencing Center for Infectious Disease"/>
            <person name="Wu L."/>
            <person name="Ma J."/>
        </authorList>
    </citation>
    <scope>NUCLEOTIDE SEQUENCE [LARGE SCALE GENOMIC DNA]</scope>
    <source>
        <strain evidence="19">JCM 4087</strain>
    </source>
</reference>
<dbReference type="RefSeq" id="WP_263341978.1">
    <property type="nucleotide sequence ID" value="NZ_JAGSYH010000009.1"/>
</dbReference>
<keyword evidence="9" id="KW-0479">Metal-binding</keyword>
<evidence type="ECO:0000313" key="19">
    <source>
        <dbReference type="Proteomes" id="UP001596091"/>
    </source>
</evidence>
<protein>
    <recommendedName>
        <fullName evidence="5">Riboflavin kinase</fullName>
        <ecNumber evidence="4">2.7.1.161</ecNumber>
    </recommendedName>
    <alternativeName>
        <fullName evidence="14">CTP-dependent riboflavin kinase</fullName>
    </alternativeName>
    <alternativeName>
        <fullName evidence="15">CTP:riboflavin 5'-phosphotransferase</fullName>
    </alternativeName>
    <alternativeName>
        <fullName evidence="13">Flavokinase</fullName>
    </alternativeName>
</protein>
<dbReference type="Gene3D" id="2.40.30.30">
    <property type="entry name" value="Riboflavin kinase-like"/>
    <property type="match status" value="1"/>
</dbReference>
<keyword evidence="11" id="KW-0418">Kinase</keyword>
<dbReference type="Proteomes" id="UP001596091">
    <property type="component" value="Unassembled WGS sequence"/>
</dbReference>
<gene>
    <name evidence="18" type="ORF">ACFPT7_18205</name>
</gene>
<evidence type="ECO:0000256" key="15">
    <source>
        <dbReference type="ARBA" id="ARBA00033116"/>
    </source>
</evidence>
<evidence type="ECO:0000256" key="7">
    <source>
        <dbReference type="ARBA" id="ARBA00022643"/>
    </source>
</evidence>
<evidence type="ECO:0000259" key="17">
    <source>
        <dbReference type="Pfam" id="PF01982"/>
    </source>
</evidence>
<evidence type="ECO:0000256" key="11">
    <source>
        <dbReference type="ARBA" id="ARBA00022777"/>
    </source>
</evidence>
<comment type="similarity">
    <text evidence="3">Belongs to the archaeal riboflavin kinase family.</text>
</comment>
<comment type="pathway">
    <text evidence="2">Cofactor biosynthesis; FMN biosynthesis; FMN from riboflavin (CTP route): step 1/1.</text>
</comment>
<dbReference type="Pfam" id="PF01982">
    <property type="entry name" value="CTP-dep_RFKase"/>
    <property type="match status" value="1"/>
</dbReference>
<dbReference type="PANTHER" id="PTHR40706:SF1">
    <property type="entry name" value="RIBOFLAVIN KINASE"/>
    <property type="match status" value="1"/>
</dbReference>
<evidence type="ECO:0000256" key="2">
    <source>
        <dbReference type="ARBA" id="ARBA00005219"/>
    </source>
</evidence>
<name>A0ABW1EIW6_9BACT</name>
<evidence type="ECO:0000256" key="16">
    <source>
        <dbReference type="ARBA" id="ARBA00047857"/>
    </source>
</evidence>
<comment type="cofactor">
    <cofactor evidence="1">
        <name>Mg(2+)</name>
        <dbReference type="ChEBI" id="CHEBI:18420"/>
    </cofactor>
</comment>
<evidence type="ECO:0000256" key="5">
    <source>
        <dbReference type="ARBA" id="ARBA00017394"/>
    </source>
</evidence>
<evidence type="ECO:0000256" key="9">
    <source>
        <dbReference type="ARBA" id="ARBA00022723"/>
    </source>
</evidence>
<proteinExistence type="inferred from homology"/>
<evidence type="ECO:0000256" key="12">
    <source>
        <dbReference type="ARBA" id="ARBA00022842"/>
    </source>
</evidence>
<evidence type="ECO:0000256" key="13">
    <source>
        <dbReference type="ARBA" id="ARBA00029789"/>
    </source>
</evidence>
<keyword evidence="12" id="KW-0460">Magnesium</keyword>
<keyword evidence="7" id="KW-0288">FMN</keyword>
<accession>A0ABW1EIW6</accession>
<evidence type="ECO:0000256" key="6">
    <source>
        <dbReference type="ARBA" id="ARBA00022630"/>
    </source>
</evidence>
<dbReference type="SUPFAM" id="SSF82114">
    <property type="entry name" value="Riboflavin kinase-like"/>
    <property type="match status" value="1"/>
</dbReference>
<comment type="caution">
    <text evidence="18">The sequence shown here is derived from an EMBL/GenBank/DDBJ whole genome shotgun (WGS) entry which is preliminary data.</text>
</comment>
<keyword evidence="19" id="KW-1185">Reference proteome</keyword>